<feature type="disulfide bond" evidence="21">
    <location>
        <begin position="645"/>
        <end position="671"/>
    </location>
</feature>
<feature type="disulfide bond" evidence="21">
    <location>
        <begin position="553"/>
        <end position="585"/>
    </location>
</feature>
<evidence type="ECO:0000256" key="13">
    <source>
        <dbReference type="ARBA" id="ARBA00022907"/>
    </source>
</evidence>
<feature type="disulfide bond" evidence="21">
    <location>
        <begin position="612"/>
        <end position="615"/>
    </location>
</feature>
<dbReference type="Proteomes" id="UP000597762">
    <property type="component" value="Unassembled WGS sequence"/>
</dbReference>
<evidence type="ECO:0000256" key="8">
    <source>
        <dbReference type="ARBA" id="ARBA00022729"/>
    </source>
</evidence>
<evidence type="ECO:0000256" key="11">
    <source>
        <dbReference type="ARBA" id="ARBA00022842"/>
    </source>
</evidence>
<feature type="disulfide bond" evidence="21">
    <location>
        <begin position="408"/>
        <end position="663"/>
    </location>
</feature>
<evidence type="ECO:0000259" key="26">
    <source>
        <dbReference type="SMART" id="SM01241"/>
    </source>
</evidence>
<evidence type="ECO:0000256" key="16">
    <source>
        <dbReference type="ARBA" id="ARBA00023136"/>
    </source>
</evidence>
<dbReference type="GO" id="GO:0045121">
    <property type="term" value="C:membrane raft"/>
    <property type="evidence" value="ECO:0007669"/>
    <property type="project" value="UniProtKB-SubCell"/>
</dbReference>
<evidence type="ECO:0000256" key="12">
    <source>
        <dbReference type="ARBA" id="ARBA00022889"/>
    </source>
</evidence>
<evidence type="ECO:0000256" key="22">
    <source>
        <dbReference type="RuleBase" id="RU000633"/>
    </source>
</evidence>
<evidence type="ECO:0000256" key="21">
    <source>
        <dbReference type="PIRSR" id="PIRSR002512-1"/>
    </source>
</evidence>
<feature type="disulfide bond" evidence="21">
    <location>
        <begin position="476"/>
        <end position="490"/>
    </location>
</feature>
<feature type="disulfide bond" evidence="21">
    <location>
        <begin position="67"/>
        <end position="77"/>
    </location>
</feature>
<dbReference type="SUPFAM" id="SSF57196">
    <property type="entry name" value="EGF/Laminin"/>
    <property type="match status" value="1"/>
</dbReference>
<dbReference type="InterPro" id="IPR057243">
    <property type="entry name" value="Integrin_I-EGF_CS"/>
</dbReference>
<feature type="disulfide bond" evidence="21">
    <location>
        <begin position="569"/>
        <end position="576"/>
    </location>
</feature>
<feature type="disulfide bond" evidence="21">
    <location>
        <begin position="57"/>
        <end position="88"/>
    </location>
</feature>
<evidence type="ECO:0000256" key="2">
    <source>
        <dbReference type="ARBA" id="ARBA00007449"/>
    </source>
</evidence>
<evidence type="ECO:0000256" key="19">
    <source>
        <dbReference type="ARBA" id="ARBA00023283"/>
    </source>
</evidence>
<feature type="domain" description="Integrin beta subunit VWA" evidence="24">
    <location>
        <begin position="53"/>
        <end position="437"/>
    </location>
</feature>
<accession>A0A812EC12</accession>
<dbReference type="InterPro" id="IPR016201">
    <property type="entry name" value="PSI"/>
</dbReference>
<dbReference type="GO" id="GO:0007160">
    <property type="term" value="P:cell-matrix adhesion"/>
    <property type="evidence" value="ECO:0007669"/>
    <property type="project" value="TreeGrafter"/>
</dbReference>
<dbReference type="GO" id="GO:0046872">
    <property type="term" value="F:metal ion binding"/>
    <property type="evidence" value="ECO:0007669"/>
    <property type="project" value="UniProtKB-KW"/>
</dbReference>
<evidence type="ECO:0000256" key="10">
    <source>
        <dbReference type="ARBA" id="ARBA00022837"/>
    </source>
</evidence>
<evidence type="ECO:0000256" key="17">
    <source>
        <dbReference type="ARBA" id="ARBA00023157"/>
    </source>
</evidence>
<dbReference type="InterPro" id="IPR036465">
    <property type="entry name" value="vWFA_dom_sf"/>
</dbReference>
<keyword evidence="3" id="KW-1003">Cell membrane</keyword>
<feature type="disulfide bond" evidence="21">
    <location>
        <begin position="465"/>
        <end position="474"/>
    </location>
</feature>
<dbReference type="PROSITE" id="PS00243">
    <property type="entry name" value="I_EGF_1"/>
    <property type="match status" value="2"/>
</dbReference>
<feature type="disulfide bond" evidence="21">
    <location>
        <begin position="558"/>
        <end position="567"/>
    </location>
</feature>
<feature type="disulfide bond" evidence="21">
    <location>
        <begin position="505"/>
        <end position="510"/>
    </location>
</feature>
<dbReference type="PANTHER" id="PTHR10082:SF60">
    <property type="entry name" value="INTEGRIN BETA-PS"/>
    <property type="match status" value="1"/>
</dbReference>
<evidence type="ECO:0000259" key="24">
    <source>
        <dbReference type="SMART" id="SM00187"/>
    </source>
</evidence>
<feature type="disulfide bond" evidence="21">
    <location>
        <begin position="54"/>
        <end position="64"/>
    </location>
</feature>
<keyword evidence="16 23" id="KW-0472">Membrane</keyword>
<dbReference type="EMBL" id="CAHIKZ030004982">
    <property type="protein sequence ID" value="CAE1317962.1"/>
    <property type="molecule type" value="Genomic_DNA"/>
</dbReference>
<keyword evidence="4" id="KW-0245">EGF-like domain</keyword>
<dbReference type="AlphaFoldDB" id="A0A812EC12"/>
<comment type="similarity">
    <text evidence="2 22">Belongs to the integrin beta chain family.</text>
</comment>
<feature type="disulfide bond" evidence="21">
    <location>
        <begin position="212"/>
        <end position="215"/>
    </location>
</feature>
<feature type="transmembrane region" description="Helical" evidence="23">
    <location>
        <begin position="701"/>
        <end position="723"/>
    </location>
</feature>
<dbReference type="SUPFAM" id="SSF103575">
    <property type="entry name" value="Plexin repeat"/>
    <property type="match status" value="1"/>
</dbReference>
<dbReference type="GO" id="GO:0009986">
    <property type="term" value="C:cell surface"/>
    <property type="evidence" value="ECO:0007669"/>
    <property type="project" value="TreeGrafter"/>
</dbReference>
<evidence type="ECO:0000256" key="15">
    <source>
        <dbReference type="ARBA" id="ARBA00023037"/>
    </source>
</evidence>
<evidence type="ECO:0000256" key="3">
    <source>
        <dbReference type="ARBA" id="ARBA00022475"/>
    </source>
</evidence>
<evidence type="ECO:0000313" key="28">
    <source>
        <dbReference type="EMBL" id="CAE1317962.1"/>
    </source>
</evidence>
<evidence type="ECO:0000256" key="18">
    <source>
        <dbReference type="ARBA" id="ARBA00023180"/>
    </source>
</evidence>
<dbReference type="GO" id="GO:0016477">
    <property type="term" value="P:cell migration"/>
    <property type="evidence" value="ECO:0007669"/>
    <property type="project" value="TreeGrafter"/>
</dbReference>
<evidence type="ECO:0000256" key="1">
    <source>
        <dbReference type="ARBA" id="ARBA00004251"/>
    </source>
</evidence>
<reference evidence="28" key="1">
    <citation type="submission" date="2021-01" db="EMBL/GenBank/DDBJ databases">
        <authorList>
            <person name="Li R."/>
            <person name="Bekaert M."/>
        </authorList>
    </citation>
    <scope>NUCLEOTIDE SEQUENCE</scope>
    <source>
        <strain evidence="28">Farmed</strain>
    </source>
</reference>
<dbReference type="Gene3D" id="2.60.40.1510">
    <property type="entry name" value="ntegrin, alpha v. Chain A, domain 3"/>
    <property type="match status" value="1"/>
</dbReference>
<evidence type="ECO:0000259" key="25">
    <source>
        <dbReference type="SMART" id="SM00423"/>
    </source>
</evidence>
<evidence type="ECO:0000256" key="4">
    <source>
        <dbReference type="ARBA" id="ARBA00022536"/>
    </source>
</evidence>
<evidence type="ECO:0000256" key="9">
    <source>
        <dbReference type="ARBA" id="ARBA00022737"/>
    </source>
</evidence>
<dbReference type="Gene3D" id="2.10.25.10">
    <property type="entry name" value="Laminin"/>
    <property type="match status" value="4"/>
</dbReference>
<dbReference type="OrthoDB" id="410592at2759"/>
<feature type="disulfide bond" evidence="21">
    <location>
        <begin position="591"/>
        <end position="596"/>
    </location>
</feature>
<dbReference type="InterPro" id="IPR012896">
    <property type="entry name" value="Integrin_bsu_tail"/>
</dbReference>
<dbReference type="SMART" id="SM01241">
    <property type="entry name" value="Integrin_b_cyt"/>
    <property type="match status" value="1"/>
</dbReference>
<dbReference type="Pfam" id="PF08725">
    <property type="entry name" value="Integrin_b_cyt"/>
    <property type="match status" value="1"/>
</dbReference>
<evidence type="ECO:0000259" key="27">
    <source>
        <dbReference type="SMART" id="SM01242"/>
    </source>
</evidence>
<keyword evidence="18" id="KW-0325">Glycoprotein</keyword>
<keyword evidence="5" id="KW-0597">Phosphoprotein</keyword>
<feature type="disulfide bond" evidence="21">
    <location>
        <begin position="530"/>
        <end position="535"/>
    </location>
</feature>
<dbReference type="InterPro" id="IPR033760">
    <property type="entry name" value="Integrin_beta_N"/>
</dbReference>
<dbReference type="GO" id="GO:0007229">
    <property type="term" value="P:integrin-mediated signaling pathway"/>
    <property type="evidence" value="ECO:0007669"/>
    <property type="project" value="UniProtKB-KW"/>
</dbReference>
<dbReference type="Gene3D" id="4.10.1240.30">
    <property type="match status" value="1"/>
</dbReference>
<feature type="disulfide bond" evidence="21">
    <location>
        <begin position="625"/>
        <end position="695"/>
    </location>
</feature>
<keyword evidence="19" id="KW-0873">Pyrrolidone carboxylic acid</keyword>
<feature type="disulfide bond" evidence="21">
    <location>
        <begin position="512"/>
        <end position="528"/>
    </location>
</feature>
<dbReference type="InterPro" id="IPR015439">
    <property type="entry name" value="Integrin_b-2_sf"/>
</dbReference>
<feature type="disulfide bond" evidence="21">
    <location>
        <begin position="460"/>
        <end position="499"/>
    </location>
</feature>
<feature type="disulfide bond" evidence="21">
    <location>
        <begin position="551"/>
        <end position="556"/>
    </location>
</feature>
<gene>
    <name evidence="28" type="ORF">SPHA_68471</name>
</gene>
<dbReference type="InterPro" id="IPR036349">
    <property type="entry name" value="Integrin_bsu_tail_dom_sf"/>
</dbReference>
<feature type="domain" description="Integrin beta subunit cytoplasmic" evidence="26">
    <location>
        <begin position="724"/>
        <end position="770"/>
    </location>
</feature>
<dbReference type="FunFam" id="2.10.25.10:FF:000036">
    <property type="entry name" value="Integrin beta"/>
    <property type="match status" value="1"/>
</dbReference>
<dbReference type="SUPFAM" id="SSF53300">
    <property type="entry name" value="vWA-like"/>
    <property type="match status" value="1"/>
</dbReference>
<dbReference type="PANTHER" id="PTHR10082">
    <property type="entry name" value="INTEGRIN BETA SUBUNIT"/>
    <property type="match status" value="1"/>
</dbReference>
<keyword evidence="13" id="KW-0581">Phagocytosis</keyword>
<feature type="disulfide bond" evidence="21">
    <location>
        <begin position="377"/>
        <end position="388"/>
    </location>
</feature>
<dbReference type="Pfam" id="PF17205">
    <property type="entry name" value="PSI_integrin"/>
    <property type="match status" value="1"/>
</dbReference>
<dbReference type="InterPro" id="IPR032695">
    <property type="entry name" value="Integrin_dom_sf"/>
</dbReference>
<evidence type="ECO:0000256" key="7">
    <source>
        <dbReference type="ARBA" id="ARBA00022723"/>
    </source>
</evidence>
<evidence type="ECO:0000313" key="29">
    <source>
        <dbReference type="Proteomes" id="UP000597762"/>
    </source>
</evidence>
<dbReference type="Gene3D" id="6.20.50.10">
    <property type="match status" value="1"/>
</dbReference>
<dbReference type="PIRSF" id="PIRSF002512">
    <property type="entry name" value="Integrin_B"/>
    <property type="match status" value="1"/>
</dbReference>
<evidence type="ECO:0000256" key="23">
    <source>
        <dbReference type="SAM" id="Phobius"/>
    </source>
</evidence>
<dbReference type="InterPro" id="IPR057073">
    <property type="entry name" value="EGF_integrin_2"/>
</dbReference>
<keyword evidence="17 21" id="KW-1015">Disulfide bond</keyword>
<dbReference type="SMART" id="SM00187">
    <property type="entry name" value="INB"/>
    <property type="match status" value="1"/>
</dbReference>
<dbReference type="SUPFAM" id="SSF69687">
    <property type="entry name" value="Integrin beta tail domain"/>
    <property type="match status" value="1"/>
</dbReference>
<comment type="caution">
    <text evidence="28">The sequence shown here is derived from an EMBL/GenBank/DDBJ whole genome shotgun (WGS) entry which is preliminary data.</text>
</comment>
<dbReference type="InterPro" id="IPR014836">
    <property type="entry name" value="Integrin_bsu_cyt_dom"/>
</dbReference>
<dbReference type="InterPro" id="IPR002369">
    <property type="entry name" value="Integrin_bsu_VWA"/>
</dbReference>
<keyword evidence="12 22" id="KW-0130">Cell adhesion</keyword>
<dbReference type="Gene3D" id="3.30.1680.10">
    <property type="entry name" value="ligand-binding face of the semaphorins, domain 2"/>
    <property type="match status" value="1"/>
</dbReference>
<feature type="disulfide bond" evidence="21">
    <location>
        <begin position="593"/>
        <end position="641"/>
    </location>
</feature>
<dbReference type="GO" id="GO:0033627">
    <property type="term" value="P:cell adhesion mediated by integrin"/>
    <property type="evidence" value="ECO:0007669"/>
    <property type="project" value="TreeGrafter"/>
</dbReference>
<dbReference type="SMART" id="SM00423">
    <property type="entry name" value="PSI"/>
    <property type="match status" value="1"/>
</dbReference>
<keyword evidence="11" id="KW-0460">Magnesium</keyword>
<keyword evidence="15 22" id="KW-0401">Integrin</keyword>
<keyword evidence="14 23" id="KW-1133">Transmembrane helix</keyword>
<name>A0A812EC12_ACAPH</name>
<dbReference type="GO" id="GO:0005925">
    <property type="term" value="C:focal adhesion"/>
    <property type="evidence" value="ECO:0007669"/>
    <property type="project" value="TreeGrafter"/>
</dbReference>
<keyword evidence="7" id="KW-0479">Metal-binding</keyword>
<feature type="disulfide bond" evidence="21">
    <location>
        <begin position="619"/>
        <end position="628"/>
    </location>
</feature>
<keyword evidence="8" id="KW-0732">Signal</keyword>
<dbReference type="FunFam" id="1.20.5.100:FF:000002">
    <property type="entry name" value="Integrin beta"/>
    <property type="match status" value="1"/>
</dbReference>
<dbReference type="Gene3D" id="3.40.50.410">
    <property type="entry name" value="von Willebrand factor, type A domain"/>
    <property type="match status" value="1"/>
</dbReference>
<feature type="disulfide bond" evidence="21">
    <location>
        <begin position="507"/>
        <end position="543"/>
    </location>
</feature>
<dbReference type="GO" id="GO:0008305">
    <property type="term" value="C:integrin complex"/>
    <property type="evidence" value="ECO:0007669"/>
    <property type="project" value="TreeGrafter"/>
</dbReference>
<dbReference type="Pfam" id="PF00362">
    <property type="entry name" value="Integrin_beta"/>
    <property type="match status" value="2"/>
</dbReference>
<keyword evidence="6 22" id="KW-0812">Transmembrane</keyword>
<dbReference type="Pfam" id="PF23105">
    <property type="entry name" value="EGF_integrin"/>
    <property type="match status" value="1"/>
</dbReference>
<dbReference type="PRINTS" id="PR01186">
    <property type="entry name" value="INTEGRINB"/>
</dbReference>
<feature type="domain" description="PSI" evidence="25">
    <location>
        <begin position="47"/>
        <end position="89"/>
    </location>
</feature>
<evidence type="ECO:0000256" key="5">
    <source>
        <dbReference type="ARBA" id="ARBA00022553"/>
    </source>
</evidence>
<dbReference type="Gene3D" id="1.20.5.100">
    <property type="entry name" value="Cytochrome c1, transmembrane anchor, C-terminal"/>
    <property type="match status" value="1"/>
</dbReference>
<proteinExistence type="inferred from homology"/>
<feature type="domain" description="Integrin beta subunit tail" evidence="27">
    <location>
        <begin position="619"/>
        <end position="700"/>
    </location>
</feature>
<keyword evidence="29" id="KW-1185">Reference proteome</keyword>
<organism evidence="28 29">
    <name type="scientific">Acanthosepion pharaonis</name>
    <name type="common">Pharaoh cuttlefish</name>
    <name type="synonym">Sepia pharaonis</name>
    <dbReference type="NCBI Taxonomy" id="158019"/>
    <lineage>
        <taxon>Eukaryota</taxon>
        <taxon>Metazoa</taxon>
        <taxon>Spiralia</taxon>
        <taxon>Lophotrochozoa</taxon>
        <taxon>Mollusca</taxon>
        <taxon>Cephalopoda</taxon>
        <taxon>Coleoidea</taxon>
        <taxon>Decapodiformes</taxon>
        <taxon>Sepiida</taxon>
        <taxon>Sepiina</taxon>
        <taxon>Sepiidae</taxon>
        <taxon>Acanthosepion</taxon>
    </lineage>
</organism>
<dbReference type="GO" id="GO:0006909">
    <property type="term" value="P:phagocytosis"/>
    <property type="evidence" value="ECO:0007669"/>
    <property type="project" value="UniProtKB-KW"/>
</dbReference>
<dbReference type="GO" id="GO:0098609">
    <property type="term" value="P:cell-cell adhesion"/>
    <property type="evidence" value="ECO:0007669"/>
    <property type="project" value="TreeGrafter"/>
</dbReference>
<dbReference type="Pfam" id="PF07965">
    <property type="entry name" value="Integrin_B_tail"/>
    <property type="match status" value="1"/>
</dbReference>
<keyword evidence="10" id="KW-0106">Calcium</keyword>
<dbReference type="SUPFAM" id="SSF69179">
    <property type="entry name" value="Integrin domains"/>
    <property type="match status" value="1"/>
</dbReference>
<evidence type="ECO:0000256" key="14">
    <source>
        <dbReference type="ARBA" id="ARBA00022989"/>
    </source>
</evidence>
<sequence length="772" mass="85582">MLSIYLSITNFFFFFRMFLSKFSIFIFSLCHTSILLNLVQGKSKLDICSKQITCGACITAGGECSWCSKEDFSHKRCDKYENLIKNGCADYIDNPDHTAQAFKNESLKNADKNSEAIQIQPQHIKIKIRPNKPYNFKLVFRQAEDYPVDLYYLMDLSNSMEDDKAKLASLGNLIAIDMSTITKNFRLGFGSFVDKTVSPYISISPKKRHSPCKNCSAPYGFKHQLTLDLNTSLFAAKVREVPVSGNLDSPEGGFDAIMQAVVCDEIGWRPISRRMLVFSTDAAFHYAGDGKDYPSIGQLASKISEKKVNVIFAVTADLLPMYESLSRFIEGSTSGKLEGDSSNVVTLIRENYKKITSKVALNTRDAENVTVKFFSSCMGDKYKETDECSGLRIGDKVTFDVSVEVHSCSAQKRRSITIYPVGLTDKLVLDLELICECECEKPQFDVENSPRCNNSGTYECGACTCDEHHYGKFCECDGSEASDEEVLSKCIQPGTSTVCSGRGRCMCGVCECASRTSSSKETYSGKFCECDNYACDYYHGELCGGEDHGECVCGKCKCNEGYKNSDCGCATTNTSCIAASSGLLCNGQGSCVCGSCKCNENTLYRGPTCEECPTCPGKCNETKACVQCTIFKTGKLSKEECATNCHNIHSVKKLREGENINNCRLVDVDDCVVFYTYEYVNRHELYIEVQEKKVCPTSVNVMTIVVGVIIGIVAVGLALLLIWKLITTIQDHRELAKFENERNKAQWNAGENPIYKPCTTVFKNPQYAGGNH</sequence>
<protein>
    <recommendedName>
        <fullName evidence="22">Integrin beta</fullName>
    </recommendedName>
</protein>
<evidence type="ECO:0000256" key="6">
    <source>
        <dbReference type="ARBA" id="ARBA00022692"/>
    </source>
</evidence>
<dbReference type="SMART" id="SM01242">
    <property type="entry name" value="Integrin_B_tail"/>
    <property type="match status" value="1"/>
</dbReference>
<comment type="subcellular location">
    <subcellularLocation>
        <location evidence="1 22">Cell membrane</location>
        <topology evidence="1 22">Single-pass type I membrane protein</topology>
    </subcellularLocation>
    <subcellularLocation>
        <location evidence="20">Membrane raft</location>
        <topology evidence="20">Single-pass type I membrane protein</topology>
    </subcellularLocation>
</comment>
<dbReference type="GO" id="GO:0005178">
    <property type="term" value="F:integrin binding"/>
    <property type="evidence" value="ECO:0007669"/>
    <property type="project" value="TreeGrafter"/>
</dbReference>
<evidence type="ECO:0000256" key="20">
    <source>
        <dbReference type="ARBA" id="ARBA00035630"/>
    </source>
</evidence>
<feature type="disulfide bond" evidence="21">
    <location>
        <begin position="435"/>
        <end position="439"/>
    </location>
</feature>
<keyword evidence="9" id="KW-0677">Repeat</keyword>
<dbReference type="InterPro" id="IPR015812">
    <property type="entry name" value="Integrin_bsu"/>
</dbReference>
<feature type="disulfide bond" evidence="21">
    <location>
        <begin position="598"/>
        <end position="609"/>
    </location>
</feature>